<name>Q0CMV6_ASPTN</name>
<evidence type="ECO:0000256" key="3">
    <source>
        <dbReference type="ARBA" id="ARBA00023002"/>
    </source>
</evidence>
<dbReference type="Proteomes" id="UP000007963">
    <property type="component" value="Unassembled WGS sequence"/>
</dbReference>
<accession>Q0CMV6</accession>
<evidence type="ECO:0000313" key="5">
    <source>
        <dbReference type="EMBL" id="EAU34047.1"/>
    </source>
</evidence>
<proteinExistence type="inferred from homology"/>
<dbReference type="GO" id="GO:0005783">
    <property type="term" value="C:endoplasmic reticulum"/>
    <property type="evidence" value="ECO:0007669"/>
    <property type="project" value="TreeGrafter"/>
</dbReference>
<dbReference type="AlphaFoldDB" id="Q0CMV6"/>
<dbReference type="PRINTS" id="PR00081">
    <property type="entry name" value="GDHRDH"/>
</dbReference>
<dbReference type="GO" id="GO:0019433">
    <property type="term" value="P:triglyceride catabolic process"/>
    <property type="evidence" value="ECO:0007669"/>
    <property type="project" value="TreeGrafter"/>
</dbReference>
<dbReference type="PANTHER" id="PTHR44169">
    <property type="entry name" value="NADPH-DEPENDENT 1-ACYLDIHYDROXYACETONE PHOSPHATE REDUCTASE"/>
    <property type="match status" value="1"/>
</dbReference>
<keyword evidence="3" id="KW-0560">Oxidoreductase</keyword>
<evidence type="ECO:0000256" key="2">
    <source>
        <dbReference type="ARBA" id="ARBA00022857"/>
    </source>
</evidence>
<dbReference type="GO" id="GO:0004806">
    <property type="term" value="F:triacylglycerol lipase activity"/>
    <property type="evidence" value="ECO:0007669"/>
    <property type="project" value="TreeGrafter"/>
</dbReference>
<dbReference type="PANTHER" id="PTHR44169:SF6">
    <property type="entry name" value="NADPH-DEPENDENT 1-ACYLDIHYDROXYACETONE PHOSPHATE REDUCTASE"/>
    <property type="match status" value="1"/>
</dbReference>
<dbReference type="PROSITE" id="PS00061">
    <property type="entry name" value="ADH_SHORT"/>
    <property type="match status" value="1"/>
</dbReference>
<dbReference type="GO" id="GO:0005811">
    <property type="term" value="C:lipid droplet"/>
    <property type="evidence" value="ECO:0007669"/>
    <property type="project" value="TreeGrafter"/>
</dbReference>
<gene>
    <name evidence="5" type="ORF">ATEG_04978</name>
</gene>
<dbReference type="OrthoDB" id="2102561at2759"/>
<dbReference type="Pfam" id="PF00106">
    <property type="entry name" value="adh_short"/>
    <property type="match status" value="1"/>
</dbReference>
<dbReference type="Gene3D" id="3.40.50.720">
    <property type="entry name" value="NAD(P)-binding Rossmann-like Domain"/>
    <property type="match status" value="1"/>
</dbReference>
<dbReference type="GeneID" id="4321129"/>
<dbReference type="RefSeq" id="XP_001214156.1">
    <property type="nucleotide sequence ID" value="XM_001214156.1"/>
</dbReference>
<dbReference type="EMBL" id="CH476600">
    <property type="protein sequence ID" value="EAU34047.1"/>
    <property type="molecule type" value="Genomic_DNA"/>
</dbReference>
<dbReference type="GO" id="GO:0006654">
    <property type="term" value="P:phosphatidic acid biosynthetic process"/>
    <property type="evidence" value="ECO:0007669"/>
    <property type="project" value="TreeGrafter"/>
</dbReference>
<keyword evidence="2" id="KW-0521">NADP</keyword>
<sequence length="232" mass="24793">MSHLEKLPNVTLLELDVTSSSSIATAVETVTALTGGQLNYLINNSGAGITLPILDTDLAKAKQLFDVNLWGTVAVTQAFVPLVIAAKGTIANNASLAAVLPAPWLGFYSASKAAIKAYTETLRHEMGPFNVKVVLLMTGVVETNFFNNFTRLSLPEDSLYKGAAKEIATEPKMAKMPAADYAERVVGDLLAGANGSVWRGKMASICWLTSSFMPTWLMDRALTMGRGLEHVG</sequence>
<protein>
    <submittedName>
        <fullName evidence="5">Uncharacterized protein</fullName>
    </submittedName>
</protein>
<dbReference type="GO" id="GO:0044550">
    <property type="term" value="P:secondary metabolite biosynthetic process"/>
    <property type="evidence" value="ECO:0007669"/>
    <property type="project" value="UniProtKB-ARBA"/>
</dbReference>
<evidence type="ECO:0000256" key="4">
    <source>
        <dbReference type="RuleBase" id="RU000363"/>
    </source>
</evidence>
<dbReference type="STRING" id="341663.Q0CMV6"/>
<evidence type="ECO:0000256" key="1">
    <source>
        <dbReference type="ARBA" id="ARBA00006484"/>
    </source>
</evidence>
<dbReference type="PRINTS" id="PR00080">
    <property type="entry name" value="SDRFAMILY"/>
</dbReference>
<dbReference type="OMA" id="IWRGKMA"/>
<reference evidence="6" key="1">
    <citation type="submission" date="2005-09" db="EMBL/GenBank/DDBJ databases">
        <title>Annotation of the Aspergillus terreus NIH2624 genome.</title>
        <authorList>
            <person name="Birren B.W."/>
            <person name="Lander E.S."/>
            <person name="Galagan J.E."/>
            <person name="Nusbaum C."/>
            <person name="Devon K."/>
            <person name="Henn M."/>
            <person name="Ma L.-J."/>
            <person name="Jaffe D.B."/>
            <person name="Butler J."/>
            <person name="Alvarez P."/>
            <person name="Gnerre S."/>
            <person name="Grabherr M."/>
            <person name="Kleber M."/>
            <person name="Mauceli E.W."/>
            <person name="Brockman W."/>
            <person name="Rounsley S."/>
            <person name="Young S.K."/>
            <person name="LaButti K."/>
            <person name="Pushparaj V."/>
            <person name="DeCaprio D."/>
            <person name="Crawford M."/>
            <person name="Koehrsen M."/>
            <person name="Engels R."/>
            <person name="Montgomery P."/>
            <person name="Pearson M."/>
            <person name="Howarth C."/>
            <person name="Larson L."/>
            <person name="Luoma S."/>
            <person name="White J."/>
            <person name="Alvarado L."/>
            <person name="Kodira C.D."/>
            <person name="Zeng Q."/>
            <person name="Oleary S."/>
            <person name="Yandava C."/>
            <person name="Denning D.W."/>
            <person name="Nierman W.C."/>
            <person name="Milne T."/>
            <person name="Madden K."/>
        </authorList>
    </citation>
    <scope>NUCLEOTIDE SEQUENCE [LARGE SCALE GENOMIC DNA]</scope>
    <source>
        <strain evidence="6">NIH 2624 / FGSC A1156</strain>
    </source>
</reference>
<dbReference type="SUPFAM" id="SSF51735">
    <property type="entry name" value="NAD(P)-binding Rossmann-fold domains"/>
    <property type="match status" value="1"/>
</dbReference>
<dbReference type="InterPro" id="IPR036291">
    <property type="entry name" value="NAD(P)-bd_dom_sf"/>
</dbReference>
<organism evidence="5 6">
    <name type="scientific">Aspergillus terreus (strain NIH 2624 / FGSC A1156)</name>
    <dbReference type="NCBI Taxonomy" id="341663"/>
    <lineage>
        <taxon>Eukaryota</taxon>
        <taxon>Fungi</taxon>
        <taxon>Dikarya</taxon>
        <taxon>Ascomycota</taxon>
        <taxon>Pezizomycotina</taxon>
        <taxon>Eurotiomycetes</taxon>
        <taxon>Eurotiomycetidae</taxon>
        <taxon>Eurotiales</taxon>
        <taxon>Aspergillaceae</taxon>
        <taxon>Aspergillus</taxon>
        <taxon>Aspergillus subgen. Circumdati</taxon>
    </lineage>
</organism>
<dbReference type="InterPro" id="IPR020904">
    <property type="entry name" value="Sc_DH/Rdtase_CS"/>
</dbReference>
<comment type="similarity">
    <text evidence="1 4">Belongs to the short-chain dehydrogenases/reductases (SDR) family.</text>
</comment>
<evidence type="ECO:0000313" key="6">
    <source>
        <dbReference type="Proteomes" id="UP000007963"/>
    </source>
</evidence>
<dbReference type="eggNOG" id="KOG1209">
    <property type="taxonomic scope" value="Eukaryota"/>
</dbReference>
<dbReference type="InterPro" id="IPR002347">
    <property type="entry name" value="SDR_fam"/>
</dbReference>
<dbReference type="HOGENOM" id="CLU_010194_2_9_1"/>
<dbReference type="GO" id="GO:0000140">
    <property type="term" value="F:acylglycerone-phosphate reductase (NADP+) activity"/>
    <property type="evidence" value="ECO:0007669"/>
    <property type="project" value="TreeGrafter"/>
</dbReference>
<dbReference type="VEuPathDB" id="FungiDB:ATEG_04978"/>